<dbReference type="GO" id="GO:0005886">
    <property type="term" value="C:plasma membrane"/>
    <property type="evidence" value="ECO:0007669"/>
    <property type="project" value="UniProtKB-SubCell"/>
</dbReference>
<dbReference type="Pfam" id="PF03591">
    <property type="entry name" value="AzlC"/>
    <property type="match status" value="1"/>
</dbReference>
<comment type="subcellular location">
    <subcellularLocation>
        <location evidence="1">Cell membrane</location>
        <topology evidence="1">Multi-pass membrane protein</topology>
    </subcellularLocation>
</comment>
<evidence type="ECO:0000256" key="5">
    <source>
        <dbReference type="ARBA" id="ARBA00022692"/>
    </source>
</evidence>
<organism evidence="9 10">
    <name type="scientific">Anaerobutyricum hallii</name>
    <dbReference type="NCBI Taxonomy" id="39488"/>
    <lineage>
        <taxon>Bacteria</taxon>
        <taxon>Bacillati</taxon>
        <taxon>Bacillota</taxon>
        <taxon>Clostridia</taxon>
        <taxon>Lachnospirales</taxon>
        <taxon>Lachnospiraceae</taxon>
        <taxon>Anaerobutyricum</taxon>
    </lineage>
</organism>
<keyword evidence="6 8" id="KW-1133">Transmembrane helix</keyword>
<dbReference type="EMBL" id="LT907978">
    <property type="protein sequence ID" value="SOB71134.1"/>
    <property type="molecule type" value="Genomic_DNA"/>
</dbReference>
<feature type="transmembrane region" description="Helical" evidence="8">
    <location>
        <begin position="161"/>
        <end position="178"/>
    </location>
</feature>
<keyword evidence="5 8" id="KW-0812">Transmembrane</keyword>
<evidence type="ECO:0000256" key="8">
    <source>
        <dbReference type="SAM" id="Phobius"/>
    </source>
</evidence>
<dbReference type="GO" id="GO:1903785">
    <property type="term" value="P:L-valine transmembrane transport"/>
    <property type="evidence" value="ECO:0007669"/>
    <property type="project" value="TreeGrafter"/>
</dbReference>
<dbReference type="Proteomes" id="UP000217549">
    <property type="component" value="Chromosome I"/>
</dbReference>
<gene>
    <name evidence="9" type="ORF">EHLA_0369</name>
</gene>
<evidence type="ECO:0000256" key="1">
    <source>
        <dbReference type="ARBA" id="ARBA00004651"/>
    </source>
</evidence>
<dbReference type="PANTHER" id="PTHR34979:SF1">
    <property type="entry name" value="INNER MEMBRANE PROTEIN YGAZ"/>
    <property type="match status" value="1"/>
</dbReference>
<comment type="similarity">
    <text evidence="2">Belongs to the AzlC family.</text>
</comment>
<dbReference type="PANTHER" id="PTHR34979">
    <property type="entry name" value="INNER MEMBRANE PROTEIN YGAZ"/>
    <property type="match status" value="1"/>
</dbReference>
<keyword evidence="3" id="KW-0813">Transport</keyword>
<feature type="transmembrane region" description="Helical" evidence="8">
    <location>
        <begin position="68"/>
        <end position="89"/>
    </location>
</feature>
<dbReference type="AlphaFoldDB" id="A0A285PNG9"/>
<evidence type="ECO:0000256" key="4">
    <source>
        <dbReference type="ARBA" id="ARBA00022475"/>
    </source>
</evidence>
<proteinExistence type="inferred from homology"/>
<feature type="transmembrane region" description="Helical" evidence="8">
    <location>
        <begin position="207"/>
        <end position="225"/>
    </location>
</feature>
<keyword evidence="4" id="KW-1003">Cell membrane</keyword>
<evidence type="ECO:0000313" key="9">
    <source>
        <dbReference type="EMBL" id="SOB71134.1"/>
    </source>
</evidence>
<dbReference type="KEGG" id="ehl:EHLA_0369"/>
<feature type="transmembrane region" description="Helical" evidence="8">
    <location>
        <begin position="12"/>
        <end position="30"/>
    </location>
</feature>
<dbReference type="RefSeq" id="WP_096239102.1">
    <property type="nucleotide sequence ID" value="NZ_LT907978.1"/>
</dbReference>
<keyword evidence="7 8" id="KW-0472">Membrane</keyword>
<evidence type="ECO:0000256" key="7">
    <source>
        <dbReference type="ARBA" id="ARBA00023136"/>
    </source>
</evidence>
<accession>A0A285PNG9</accession>
<keyword evidence="10" id="KW-1185">Reference proteome</keyword>
<dbReference type="InterPro" id="IPR011606">
    <property type="entry name" value="Brnchd-chn_aa_trnsp_permease"/>
</dbReference>
<protein>
    <submittedName>
        <fullName evidence="9">Branched-chain amino acid transport, permease</fullName>
    </submittedName>
</protein>
<feature type="transmembrane region" description="Helical" evidence="8">
    <location>
        <begin position="129"/>
        <end position="155"/>
    </location>
</feature>
<name>A0A285PNG9_9FIRM</name>
<evidence type="ECO:0000256" key="2">
    <source>
        <dbReference type="ARBA" id="ARBA00010735"/>
    </source>
</evidence>
<sequence>MKRNALKYAFPYTLPICAGFLFLGMSYGFFASSKGFSFIYPLFMSMFIFAGSMEFVTISLLLASFNPVYSFLLALMVNARHLFYGISMLDTYKDYKGIKKFYLIYGMCDETFSVNCSITPPPEIDREWFMIWVTLLNQIYWVFGATMGAVLGSVIHFDTTGIEFVMTALFFVMFLDQWDTASRHLPALIGVICSLACLLLFGKSNFMIPAMVLIILSFFLCRDKLDDSKKIVKRSHESEENVQ</sequence>
<evidence type="ECO:0000313" key="10">
    <source>
        <dbReference type="Proteomes" id="UP000217549"/>
    </source>
</evidence>
<evidence type="ECO:0000256" key="6">
    <source>
        <dbReference type="ARBA" id="ARBA00022989"/>
    </source>
</evidence>
<reference evidence="10" key="1">
    <citation type="submission" date="2017-09" db="EMBL/GenBank/DDBJ databases">
        <authorList>
            <person name="Shetty A S."/>
        </authorList>
    </citation>
    <scope>NUCLEOTIDE SEQUENCE [LARGE SCALE GENOMIC DNA]</scope>
</reference>
<evidence type="ECO:0000256" key="3">
    <source>
        <dbReference type="ARBA" id="ARBA00022448"/>
    </source>
</evidence>
<feature type="transmembrane region" description="Helical" evidence="8">
    <location>
        <begin position="42"/>
        <end position="62"/>
    </location>
</feature>